<dbReference type="AlphaFoldDB" id="A0A8T9SVD0"/>
<keyword evidence="2" id="KW-0597">Phosphoprotein</keyword>
<name>A0A8T9SVD0_9BACT</name>
<gene>
    <name evidence="4" type="ORF">MUN82_17250</name>
</gene>
<proteinExistence type="predicted"/>
<dbReference type="RefSeq" id="WP_245092468.1">
    <property type="nucleotide sequence ID" value="NZ_CP095053.1"/>
</dbReference>
<protein>
    <submittedName>
        <fullName evidence="4">Acyl carrier protein</fullName>
    </submittedName>
</protein>
<dbReference type="InterPro" id="IPR036736">
    <property type="entry name" value="ACP-like_sf"/>
</dbReference>
<dbReference type="InterPro" id="IPR009081">
    <property type="entry name" value="PP-bd_ACP"/>
</dbReference>
<dbReference type="Pfam" id="PF00550">
    <property type="entry name" value="PP-binding"/>
    <property type="match status" value="1"/>
</dbReference>
<dbReference type="SUPFAM" id="SSF47336">
    <property type="entry name" value="ACP-like"/>
    <property type="match status" value="1"/>
</dbReference>
<evidence type="ECO:0000313" key="4">
    <source>
        <dbReference type="EMBL" id="UOR04683.1"/>
    </source>
</evidence>
<keyword evidence="5" id="KW-1185">Reference proteome</keyword>
<sequence length="86" mass="9985">MEQLVRQQVERLLRRKGRRTTQPLLPTSRLAEDIGLDSIETVELVIDLEHRFHIQIPDPEVETLRTVQHVLDCVDHHLSSHHLAVA</sequence>
<dbReference type="EMBL" id="CP095053">
    <property type="protein sequence ID" value="UOR04683.1"/>
    <property type="molecule type" value="Genomic_DNA"/>
</dbReference>
<evidence type="ECO:0000256" key="2">
    <source>
        <dbReference type="ARBA" id="ARBA00022553"/>
    </source>
</evidence>
<dbReference type="GO" id="GO:0000035">
    <property type="term" value="F:acyl binding"/>
    <property type="evidence" value="ECO:0007669"/>
    <property type="project" value="TreeGrafter"/>
</dbReference>
<accession>A0A8T9SVD0</accession>
<feature type="domain" description="Carrier" evidence="3">
    <location>
        <begin position="1"/>
        <end position="78"/>
    </location>
</feature>
<dbReference type="PANTHER" id="PTHR20863">
    <property type="entry name" value="ACYL CARRIER PROTEIN"/>
    <property type="match status" value="1"/>
</dbReference>
<evidence type="ECO:0000259" key="3">
    <source>
        <dbReference type="PROSITE" id="PS50075"/>
    </source>
</evidence>
<dbReference type="PROSITE" id="PS50075">
    <property type="entry name" value="CARRIER"/>
    <property type="match status" value="1"/>
</dbReference>
<reference evidence="4 5" key="1">
    <citation type="submission" date="2022-04" db="EMBL/GenBank/DDBJ databases">
        <title>Hymenobacter sp. isolated from the air.</title>
        <authorList>
            <person name="Won M."/>
            <person name="Lee C.-M."/>
            <person name="Woen H.-Y."/>
            <person name="Kwon S.-W."/>
        </authorList>
    </citation>
    <scope>NUCLEOTIDE SEQUENCE [LARGE SCALE GENOMIC DNA]</scope>
    <source>
        <strain evidence="5">5413 J-13</strain>
    </source>
</reference>
<dbReference type="KEGG" id="haei:MUN82_17250"/>
<dbReference type="GO" id="GO:0000036">
    <property type="term" value="F:acyl carrier activity"/>
    <property type="evidence" value="ECO:0007669"/>
    <property type="project" value="TreeGrafter"/>
</dbReference>
<keyword evidence="1" id="KW-0596">Phosphopantetheine</keyword>
<dbReference type="PANTHER" id="PTHR20863:SF76">
    <property type="entry name" value="CARRIER DOMAIN-CONTAINING PROTEIN"/>
    <property type="match status" value="1"/>
</dbReference>
<evidence type="ECO:0000256" key="1">
    <source>
        <dbReference type="ARBA" id="ARBA00022450"/>
    </source>
</evidence>
<dbReference type="Gene3D" id="1.10.1200.10">
    <property type="entry name" value="ACP-like"/>
    <property type="match status" value="1"/>
</dbReference>
<dbReference type="InterPro" id="IPR003231">
    <property type="entry name" value="ACP"/>
</dbReference>
<dbReference type="Proteomes" id="UP000829925">
    <property type="component" value="Chromosome"/>
</dbReference>
<organism evidence="4 5">
    <name type="scientific">Hymenobacter aerilatus</name>
    <dbReference type="NCBI Taxonomy" id="2932251"/>
    <lineage>
        <taxon>Bacteria</taxon>
        <taxon>Pseudomonadati</taxon>
        <taxon>Bacteroidota</taxon>
        <taxon>Cytophagia</taxon>
        <taxon>Cytophagales</taxon>
        <taxon>Hymenobacteraceae</taxon>
        <taxon>Hymenobacter</taxon>
    </lineage>
</organism>
<evidence type="ECO:0000313" key="5">
    <source>
        <dbReference type="Proteomes" id="UP000829925"/>
    </source>
</evidence>